<organism evidence="2 3">
    <name type="scientific">Rhodofomes roseus</name>
    <dbReference type="NCBI Taxonomy" id="34475"/>
    <lineage>
        <taxon>Eukaryota</taxon>
        <taxon>Fungi</taxon>
        <taxon>Dikarya</taxon>
        <taxon>Basidiomycota</taxon>
        <taxon>Agaricomycotina</taxon>
        <taxon>Agaricomycetes</taxon>
        <taxon>Polyporales</taxon>
        <taxon>Rhodofomes</taxon>
    </lineage>
</organism>
<reference evidence="2 3" key="1">
    <citation type="journal article" date="2021" name="Environ. Microbiol.">
        <title>Gene family expansions and transcriptome signatures uncover fungal adaptations to wood decay.</title>
        <authorList>
            <person name="Hage H."/>
            <person name="Miyauchi S."/>
            <person name="Viragh M."/>
            <person name="Drula E."/>
            <person name="Min B."/>
            <person name="Chaduli D."/>
            <person name="Navarro D."/>
            <person name="Favel A."/>
            <person name="Norest M."/>
            <person name="Lesage-Meessen L."/>
            <person name="Balint B."/>
            <person name="Merenyi Z."/>
            <person name="de Eugenio L."/>
            <person name="Morin E."/>
            <person name="Martinez A.T."/>
            <person name="Baldrian P."/>
            <person name="Stursova M."/>
            <person name="Martinez M.J."/>
            <person name="Novotny C."/>
            <person name="Magnuson J.K."/>
            <person name="Spatafora J.W."/>
            <person name="Maurice S."/>
            <person name="Pangilinan J."/>
            <person name="Andreopoulos W."/>
            <person name="LaButti K."/>
            <person name="Hundley H."/>
            <person name="Na H."/>
            <person name="Kuo A."/>
            <person name="Barry K."/>
            <person name="Lipzen A."/>
            <person name="Henrissat B."/>
            <person name="Riley R."/>
            <person name="Ahrendt S."/>
            <person name="Nagy L.G."/>
            <person name="Grigoriev I.V."/>
            <person name="Martin F."/>
            <person name="Rosso M.N."/>
        </authorList>
    </citation>
    <scope>NUCLEOTIDE SEQUENCE [LARGE SCALE GENOMIC DNA]</scope>
    <source>
        <strain evidence="2 3">CIRM-BRFM 1785</strain>
    </source>
</reference>
<comment type="caution">
    <text evidence="2">The sequence shown here is derived from an EMBL/GenBank/DDBJ whole genome shotgun (WGS) entry which is preliminary data.</text>
</comment>
<dbReference type="Gene3D" id="2.60.120.260">
    <property type="entry name" value="Galactose-binding domain-like"/>
    <property type="match status" value="1"/>
</dbReference>
<keyword evidence="3" id="KW-1185">Reference proteome</keyword>
<evidence type="ECO:0000259" key="1">
    <source>
        <dbReference type="Pfam" id="PF13472"/>
    </source>
</evidence>
<keyword evidence="2" id="KW-0378">Hydrolase</keyword>
<dbReference type="CDD" id="cd00229">
    <property type="entry name" value="SGNH_hydrolase"/>
    <property type="match status" value="1"/>
</dbReference>
<dbReference type="Proteomes" id="UP000814176">
    <property type="component" value="Unassembled WGS sequence"/>
</dbReference>
<dbReference type="SUPFAM" id="SSF52266">
    <property type="entry name" value="SGNH hydrolase"/>
    <property type="match status" value="1"/>
</dbReference>
<gene>
    <name evidence="2" type="ORF">C8Q71DRAFT_773717</name>
</gene>
<dbReference type="InterPro" id="IPR013830">
    <property type="entry name" value="SGNH_hydro"/>
</dbReference>
<dbReference type="GeneID" id="72005199"/>
<feature type="domain" description="SGNH hydrolase-type esterase" evidence="1">
    <location>
        <begin position="162"/>
        <end position="367"/>
    </location>
</feature>
<proteinExistence type="predicted"/>
<dbReference type="RefSeq" id="XP_047776231.1">
    <property type="nucleotide sequence ID" value="XM_047924467.1"/>
</dbReference>
<evidence type="ECO:0000313" key="2">
    <source>
        <dbReference type="EMBL" id="KAH9833491.1"/>
    </source>
</evidence>
<dbReference type="Gene3D" id="3.40.50.1110">
    <property type="entry name" value="SGNH hydrolase"/>
    <property type="match status" value="1"/>
</dbReference>
<evidence type="ECO:0000313" key="3">
    <source>
        <dbReference type="Proteomes" id="UP000814176"/>
    </source>
</evidence>
<accession>A0ABQ8K864</accession>
<dbReference type="GO" id="GO:0016787">
    <property type="term" value="F:hydrolase activity"/>
    <property type="evidence" value="ECO:0007669"/>
    <property type="project" value="UniProtKB-KW"/>
</dbReference>
<name>A0ABQ8K864_9APHY</name>
<dbReference type="EMBL" id="JADCUA010000018">
    <property type="protein sequence ID" value="KAH9833491.1"/>
    <property type="molecule type" value="Genomic_DNA"/>
</dbReference>
<protein>
    <submittedName>
        <fullName evidence="2">SGNH hydrolase-type esterase domain-containing protein</fullName>
    </submittedName>
</protein>
<dbReference type="InterPro" id="IPR036514">
    <property type="entry name" value="SGNH_hydro_sf"/>
</dbReference>
<dbReference type="Pfam" id="PF13472">
    <property type="entry name" value="Lipase_GDSL_2"/>
    <property type="match status" value="1"/>
</dbReference>
<sequence length="389" mass="42366">MEQASSSGSRVALKPTSNKFRRLGRWARASPVSDSIVASWCGASISFLFSGSYLSIRTGERTERKDSFNGGTPMIACTISAYPRRKTGPGIDNDQVNTYDCGPSQEVILVDADTLITGALPVRLTLTLVDWASVFGLDSLIVDSEDDVQADTDDPPPVRVLAIGDSITAGYSDGSQPVPLGCLNAYPHVARERIQTDTGTAIELELVAFPGITLVAPTLEERDEGVGQGMIDKFFNVSQWSDEPANLDEQPSIILIALGTNDDAQDVSPERFASSMRTFIERVLQAYRASVKHICVLHPFPDFTEDSEFGSLETSEQVPITRDLSSVLDALRSVTEESVEFHEWNIGGDLRREHTMDGLHPTLSGHRTLGDTLARMVVPLLYRSGCVLT</sequence>